<evidence type="ECO:0000259" key="8">
    <source>
        <dbReference type="Pfam" id="PF00520"/>
    </source>
</evidence>
<feature type="transmembrane region" description="Helical" evidence="7">
    <location>
        <begin position="319"/>
        <end position="336"/>
    </location>
</feature>
<evidence type="ECO:0000256" key="3">
    <source>
        <dbReference type="ARBA" id="ARBA00022989"/>
    </source>
</evidence>
<feature type="coiled-coil region" evidence="5">
    <location>
        <begin position="540"/>
        <end position="567"/>
    </location>
</feature>
<keyword evidence="3 7" id="KW-1133">Transmembrane helix</keyword>
<dbReference type="InterPro" id="IPR005821">
    <property type="entry name" value="Ion_trans_dom"/>
</dbReference>
<feature type="transmembrane region" description="Helical" evidence="7">
    <location>
        <begin position="427"/>
        <end position="449"/>
    </location>
</feature>
<dbReference type="GO" id="GO:0005886">
    <property type="term" value="C:plasma membrane"/>
    <property type="evidence" value="ECO:0007669"/>
    <property type="project" value="TreeGrafter"/>
</dbReference>
<proteinExistence type="predicted"/>
<dbReference type="GO" id="GO:0005261">
    <property type="term" value="F:monoatomic cation channel activity"/>
    <property type="evidence" value="ECO:0007669"/>
    <property type="project" value="TreeGrafter"/>
</dbReference>
<dbReference type="AlphaFoldDB" id="A0A7S4I7T2"/>
<accession>A0A7S4I7T2</accession>
<evidence type="ECO:0000256" key="4">
    <source>
        <dbReference type="ARBA" id="ARBA00023136"/>
    </source>
</evidence>
<feature type="region of interest" description="Disordered" evidence="6">
    <location>
        <begin position="591"/>
        <end position="629"/>
    </location>
</feature>
<evidence type="ECO:0000256" key="1">
    <source>
        <dbReference type="ARBA" id="ARBA00004141"/>
    </source>
</evidence>
<keyword evidence="4 7" id="KW-0472">Membrane</keyword>
<evidence type="ECO:0000256" key="5">
    <source>
        <dbReference type="SAM" id="Coils"/>
    </source>
</evidence>
<keyword evidence="2 7" id="KW-0812">Transmembrane</keyword>
<evidence type="ECO:0000256" key="2">
    <source>
        <dbReference type="ARBA" id="ARBA00022692"/>
    </source>
</evidence>
<feature type="transmembrane region" description="Helical" evidence="7">
    <location>
        <begin position="252"/>
        <end position="271"/>
    </location>
</feature>
<feature type="domain" description="Ion transport" evidence="8">
    <location>
        <begin position="240"/>
        <end position="462"/>
    </location>
</feature>
<sequence>MPWTWAEDNKATGAKPERKMIWDESPIESACEADGRLSMPCRRFVSHRHSQHLINLYFCGEYPGSKAKVPVESSSLLAITLQACLPFLPGTVVEVMPSKASPNVAIKGPSADKEFSEFTVGGQKENQVDPDLIEAIHNYKVRKNTHVEETSFVDIALDIISGRFIEFYRVPKVKFTLHLISHLCYMLYLSYVLLGKYDHMRPVVTSHEVFFWLWTFARAVGEVSELEQFDDYASFTRSIRLYMLDSWNKVDLLNVLVVMPIIVMRCMYAPSDSDPVSDARRLAPSAASSSAASSVASGATSSTDLNVLYSDAEHLWPRTLYAVVLILVFMRVLQFMRYFSSVGVLTICLGSMSTDVGLFIIILLPLTCGFSVAQAVLQPRQQLAEDWYAILGNAPLWEPFWGLFGYFNVQGLLNDIHEHGDEYPTGVTAPFLIYAYQFIATIVLVNLLIAQMADTYSRITSEGLLRWQFERAQLISEYKDTKKPMPPPLNVLYVICAYLTGLVRREQDIRVHEGFKHMPSERDLRHWQQMEIQALKLCLAQRDKSQAESTEAKLDEQKDLIQKQEASMRRRFEHLNRRMDTLVHDITVSLSEHGGLQNAGPRGGRRASKSHDVDNGQRPPADKLTLQSS</sequence>
<evidence type="ECO:0000313" key="9">
    <source>
        <dbReference type="EMBL" id="CAE2221270.1"/>
    </source>
</evidence>
<evidence type="ECO:0000256" key="6">
    <source>
        <dbReference type="SAM" id="MobiDB-lite"/>
    </source>
</evidence>
<dbReference type="InterPro" id="IPR050927">
    <property type="entry name" value="TRPM"/>
</dbReference>
<dbReference type="EMBL" id="HBKO01019771">
    <property type="protein sequence ID" value="CAE2221270.1"/>
    <property type="molecule type" value="Transcribed_RNA"/>
</dbReference>
<dbReference type="PANTHER" id="PTHR13800">
    <property type="entry name" value="TRANSIENT RECEPTOR POTENTIAL CATION CHANNEL, SUBFAMILY M, MEMBER 6"/>
    <property type="match status" value="1"/>
</dbReference>
<evidence type="ECO:0000256" key="7">
    <source>
        <dbReference type="SAM" id="Phobius"/>
    </source>
</evidence>
<feature type="transmembrane region" description="Helical" evidence="7">
    <location>
        <begin position="175"/>
        <end position="194"/>
    </location>
</feature>
<comment type="subcellular location">
    <subcellularLocation>
        <location evidence="1">Membrane</location>
        <topology evidence="1">Multi-pass membrane protein</topology>
    </subcellularLocation>
</comment>
<gene>
    <name evidence="9" type="ORF">CPOL0286_LOCUS9004</name>
</gene>
<name>A0A7S4I7T2_9EUKA</name>
<protein>
    <recommendedName>
        <fullName evidence="8">Ion transport domain-containing protein</fullName>
    </recommendedName>
</protein>
<dbReference type="PANTHER" id="PTHR13800:SF41">
    <property type="entry name" value="PROTEIN CED-11"/>
    <property type="match status" value="1"/>
</dbReference>
<reference evidence="9" key="1">
    <citation type="submission" date="2021-01" db="EMBL/GenBank/DDBJ databases">
        <authorList>
            <person name="Corre E."/>
            <person name="Pelletier E."/>
            <person name="Niang G."/>
            <person name="Scheremetjew M."/>
            <person name="Finn R."/>
            <person name="Kale V."/>
            <person name="Holt S."/>
            <person name="Cochrane G."/>
            <person name="Meng A."/>
            <person name="Brown T."/>
            <person name="Cohen L."/>
        </authorList>
    </citation>
    <scope>NUCLEOTIDE SEQUENCE</scope>
    <source>
        <strain evidence="9">UIO037</strain>
    </source>
</reference>
<dbReference type="Pfam" id="PF00520">
    <property type="entry name" value="Ion_trans"/>
    <property type="match status" value="1"/>
</dbReference>
<dbReference type="GO" id="GO:0030001">
    <property type="term" value="P:metal ion transport"/>
    <property type="evidence" value="ECO:0007669"/>
    <property type="project" value="TreeGrafter"/>
</dbReference>
<organism evidence="9">
    <name type="scientific">Prymnesium polylepis</name>
    <dbReference type="NCBI Taxonomy" id="72548"/>
    <lineage>
        <taxon>Eukaryota</taxon>
        <taxon>Haptista</taxon>
        <taxon>Haptophyta</taxon>
        <taxon>Prymnesiophyceae</taxon>
        <taxon>Prymnesiales</taxon>
        <taxon>Prymnesiaceae</taxon>
        <taxon>Prymnesium</taxon>
    </lineage>
</organism>
<feature type="transmembrane region" description="Helical" evidence="7">
    <location>
        <begin position="356"/>
        <end position="376"/>
    </location>
</feature>
<keyword evidence="5" id="KW-0175">Coiled coil</keyword>